<dbReference type="InterPro" id="IPR002213">
    <property type="entry name" value="UDP_glucos_trans"/>
</dbReference>
<dbReference type="SUPFAM" id="SSF53756">
    <property type="entry name" value="UDP-Glycosyltransferase/glycogen phosphorylase"/>
    <property type="match status" value="1"/>
</dbReference>
<reference evidence="3 4" key="1">
    <citation type="submission" date="2021-07" db="EMBL/GenBank/DDBJ databases">
        <title>The Aristolochia fimbriata genome: insights into angiosperm evolution, floral development and chemical biosynthesis.</title>
        <authorList>
            <person name="Jiao Y."/>
        </authorList>
    </citation>
    <scope>NUCLEOTIDE SEQUENCE [LARGE SCALE GENOMIC DNA]</scope>
    <source>
        <strain evidence="3">IBCAS-2021</strain>
        <tissue evidence="3">Leaf</tissue>
    </source>
</reference>
<dbReference type="EMBL" id="JAINDJ010000008">
    <property type="protein sequence ID" value="KAG9440627.1"/>
    <property type="molecule type" value="Genomic_DNA"/>
</dbReference>
<proteinExistence type="inferred from homology"/>
<dbReference type="InterPro" id="IPR050481">
    <property type="entry name" value="UDP-glycosyltransf_plant"/>
</dbReference>
<dbReference type="Pfam" id="PF00201">
    <property type="entry name" value="UDPGT"/>
    <property type="match status" value="1"/>
</dbReference>
<dbReference type="Gene3D" id="3.40.50.2000">
    <property type="entry name" value="Glycogen Phosphorylase B"/>
    <property type="match status" value="2"/>
</dbReference>
<dbReference type="GO" id="GO:0035251">
    <property type="term" value="F:UDP-glucosyltransferase activity"/>
    <property type="evidence" value="ECO:0007669"/>
    <property type="project" value="InterPro"/>
</dbReference>
<dbReference type="PANTHER" id="PTHR48049:SF84">
    <property type="entry name" value="UDP-GLYCOSYLTRANSFERASE 79A6"/>
    <property type="match status" value="1"/>
</dbReference>
<comment type="similarity">
    <text evidence="1">Belongs to the UDP-glycosyltransferase family.</text>
</comment>
<dbReference type="CDD" id="cd03784">
    <property type="entry name" value="GT1_Gtf-like"/>
    <property type="match status" value="1"/>
</dbReference>
<evidence type="ECO:0000313" key="3">
    <source>
        <dbReference type="EMBL" id="KAG9440627.1"/>
    </source>
</evidence>
<sequence length="507" mass="56234">MGAIANGTPAPETTDLHVAMFPWLAFGHINPFVQLANKIAAHGVRVTVFTAPGNIPRTTSALKTGPGYRTAVVPVHIPQVEGLPPGADSTAEMTPAMAELLKLAVDKMGPQMEDLFVDLRPDVIVFDFAMQWLPPIALKHGIKSVFFSIFNAITIAYLAVPSRLTEGKPPTVEDLRRPPPGLEVEDLPSFKHYECREFHYVYESFGGPSVVDRWLAAVQGCDAFLLKTCMEMEGPYVKYIETQYKKPVLLAGPVVPDPPAGELEEPWAGFLSRFPEKSVVLCSFGSEVFLKDDQIKELAWGLEMTAAPFILVLKFPDDEQSSRLEEALPEGFVERVKNRGMVHTGWIPQQLILAHRNVGYFITHAGSSSIIEGPANDLQMIFLPQRLDQCLNTKLVVYNLKAGVEVNRDDEEGFFTKEDLCEAVKASAAVERGREWRDFLRNKEKQEGFPRDLVEKLKEMMKIQPLEVEYSVSAPVRVSSEPVSPVNSCEKINNIGNGLSGTIETQI</sequence>
<protein>
    <recommendedName>
        <fullName evidence="5">Glycosyltransferase</fullName>
    </recommendedName>
</protein>
<organism evidence="3 4">
    <name type="scientific">Aristolochia fimbriata</name>
    <name type="common">White veined hardy Dutchman's pipe vine</name>
    <dbReference type="NCBI Taxonomy" id="158543"/>
    <lineage>
        <taxon>Eukaryota</taxon>
        <taxon>Viridiplantae</taxon>
        <taxon>Streptophyta</taxon>
        <taxon>Embryophyta</taxon>
        <taxon>Tracheophyta</taxon>
        <taxon>Spermatophyta</taxon>
        <taxon>Magnoliopsida</taxon>
        <taxon>Magnoliidae</taxon>
        <taxon>Piperales</taxon>
        <taxon>Aristolochiaceae</taxon>
        <taxon>Aristolochia</taxon>
    </lineage>
</organism>
<dbReference type="AlphaFoldDB" id="A0AAV7DYK6"/>
<comment type="caution">
    <text evidence="3">The sequence shown here is derived from an EMBL/GenBank/DDBJ whole genome shotgun (WGS) entry which is preliminary data.</text>
</comment>
<evidence type="ECO:0008006" key="5">
    <source>
        <dbReference type="Google" id="ProtNLM"/>
    </source>
</evidence>
<name>A0AAV7DYK6_ARIFI</name>
<accession>A0AAV7DYK6</accession>
<evidence type="ECO:0000256" key="1">
    <source>
        <dbReference type="ARBA" id="ARBA00009995"/>
    </source>
</evidence>
<dbReference type="FunFam" id="3.40.50.2000:FF:000037">
    <property type="entry name" value="Glycosyltransferase"/>
    <property type="match status" value="1"/>
</dbReference>
<dbReference type="PANTHER" id="PTHR48049">
    <property type="entry name" value="GLYCOSYLTRANSFERASE"/>
    <property type="match status" value="1"/>
</dbReference>
<keyword evidence="4" id="KW-1185">Reference proteome</keyword>
<dbReference type="Proteomes" id="UP000825729">
    <property type="component" value="Unassembled WGS sequence"/>
</dbReference>
<evidence type="ECO:0000256" key="2">
    <source>
        <dbReference type="ARBA" id="ARBA00022679"/>
    </source>
</evidence>
<keyword evidence="2" id="KW-0808">Transferase</keyword>
<gene>
    <name evidence="3" type="ORF">H6P81_020792</name>
</gene>
<evidence type="ECO:0000313" key="4">
    <source>
        <dbReference type="Proteomes" id="UP000825729"/>
    </source>
</evidence>